<dbReference type="WBParaSite" id="Hba_12139">
    <property type="protein sequence ID" value="Hba_12139"/>
    <property type="gene ID" value="Hba_12139"/>
</dbReference>
<protein>
    <submittedName>
        <fullName evidence="2">Astacin domain-containing protein</fullName>
    </submittedName>
</protein>
<dbReference type="AlphaFoldDB" id="A0A1I7X3U6"/>
<evidence type="ECO:0000313" key="1">
    <source>
        <dbReference type="Proteomes" id="UP000095283"/>
    </source>
</evidence>
<name>A0A1I7X3U6_HETBA</name>
<keyword evidence="1" id="KW-1185">Reference proteome</keyword>
<sequence length="91" mass="10603">MEDNWRRNDRIVVTSSKRNRVHEKYSYSKYESTFTTALGKYFLMGYNGSCERHSLITIVQHRSSVITILIRDNFTTNKGSAGDPDLHIMDQ</sequence>
<evidence type="ECO:0000313" key="2">
    <source>
        <dbReference type="WBParaSite" id="Hba_12139"/>
    </source>
</evidence>
<dbReference type="Proteomes" id="UP000095283">
    <property type="component" value="Unplaced"/>
</dbReference>
<proteinExistence type="predicted"/>
<reference evidence="2" key="1">
    <citation type="submission" date="2016-11" db="UniProtKB">
        <authorList>
            <consortium name="WormBaseParasite"/>
        </authorList>
    </citation>
    <scope>IDENTIFICATION</scope>
</reference>
<organism evidence="1 2">
    <name type="scientific">Heterorhabditis bacteriophora</name>
    <name type="common">Entomopathogenic nematode worm</name>
    <dbReference type="NCBI Taxonomy" id="37862"/>
    <lineage>
        <taxon>Eukaryota</taxon>
        <taxon>Metazoa</taxon>
        <taxon>Ecdysozoa</taxon>
        <taxon>Nematoda</taxon>
        <taxon>Chromadorea</taxon>
        <taxon>Rhabditida</taxon>
        <taxon>Rhabditina</taxon>
        <taxon>Rhabditomorpha</taxon>
        <taxon>Strongyloidea</taxon>
        <taxon>Heterorhabditidae</taxon>
        <taxon>Heterorhabditis</taxon>
    </lineage>
</organism>
<accession>A0A1I7X3U6</accession>